<dbReference type="AlphaFoldDB" id="A0A1X2H0V2"/>
<evidence type="ECO:0008006" key="4">
    <source>
        <dbReference type="Google" id="ProtNLM"/>
    </source>
</evidence>
<dbReference type="SUPFAM" id="SSF54897">
    <property type="entry name" value="Protease propeptides/inhibitors"/>
    <property type="match status" value="1"/>
</dbReference>
<dbReference type="InParanoid" id="A0A1X2H0V2"/>
<comment type="similarity">
    <text evidence="1">Belongs to the protease inhibitor I9 family.</text>
</comment>
<organism evidence="2 3">
    <name type="scientific">Syncephalastrum racemosum</name>
    <name type="common">Filamentous fungus</name>
    <dbReference type="NCBI Taxonomy" id="13706"/>
    <lineage>
        <taxon>Eukaryota</taxon>
        <taxon>Fungi</taxon>
        <taxon>Fungi incertae sedis</taxon>
        <taxon>Mucoromycota</taxon>
        <taxon>Mucoromycotina</taxon>
        <taxon>Mucoromycetes</taxon>
        <taxon>Mucorales</taxon>
        <taxon>Syncephalastraceae</taxon>
        <taxon>Syncephalastrum</taxon>
    </lineage>
</organism>
<proteinExistence type="inferred from homology"/>
<reference evidence="2 3" key="1">
    <citation type="submission" date="2016-07" db="EMBL/GenBank/DDBJ databases">
        <title>Pervasive Adenine N6-methylation of Active Genes in Fungi.</title>
        <authorList>
            <consortium name="DOE Joint Genome Institute"/>
            <person name="Mondo S.J."/>
            <person name="Dannebaum R.O."/>
            <person name="Kuo R.C."/>
            <person name="Labutti K."/>
            <person name="Haridas S."/>
            <person name="Kuo A."/>
            <person name="Salamov A."/>
            <person name="Ahrendt S.R."/>
            <person name="Lipzen A."/>
            <person name="Sullivan W."/>
            <person name="Andreopoulos W.B."/>
            <person name="Clum A."/>
            <person name="Lindquist E."/>
            <person name="Daum C."/>
            <person name="Ramamoorthy G.K."/>
            <person name="Gryganskyi A."/>
            <person name="Culley D."/>
            <person name="Magnuson J.K."/>
            <person name="James T.Y."/>
            <person name="O'Malley M.A."/>
            <person name="Stajich J.E."/>
            <person name="Spatafora J.W."/>
            <person name="Visel A."/>
            <person name="Grigoriev I.V."/>
        </authorList>
    </citation>
    <scope>NUCLEOTIDE SEQUENCE [LARGE SCALE GENOMIC DNA]</scope>
    <source>
        <strain evidence="2 3">NRRL 2496</strain>
    </source>
</reference>
<dbReference type="GO" id="GO:0004866">
    <property type="term" value="F:endopeptidase inhibitor activity"/>
    <property type="evidence" value="ECO:0007669"/>
    <property type="project" value="TreeGrafter"/>
</dbReference>
<evidence type="ECO:0000313" key="2">
    <source>
        <dbReference type="EMBL" id="ORY89994.1"/>
    </source>
</evidence>
<accession>A0A1X2H0V2</accession>
<keyword evidence="3" id="KW-1185">Reference proteome</keyword>
<sequence length="74" mass="8538">MPSRYIVTYKESTGDSVIDQHVQQAEAQGHTILHRYHLIRGFEIETKTDNQFISMLEKDENVHSIEVQPEGAIQ</sequence>
<dbReference type="InterPro" id="IPR052471">
    <property type="entry name" value="PBI_I9"/>
</dbReference>
<dbReference type="EMBL" id="MCGN01000013">
    <property type="protein sequence ID" value="ORY89994.1"/>
    <property type="molecule type" value="Genomic_DNA"/>
</dbReference>
<dbReference type="Proteomes" id="UP000242180">
    <property type="component" value="Unassembled WGS sequence"/>
</dbReference>
<dbReference type="Gene3D" id="3.30.70.80">
    <property type="entry name" value="Peptidase S8 propeptide/proteinase inhibitor I9"/>
    <property type="match status" value="1"/>
</dbReference>
<dbReference type="OrthoDB" id="5518345at2759"/>
<evidence type="ECO:0000313" key="3">
    <source>
        <dbReference type="Proteomes" id="UP000242180"/>
    </source>
</evidence>
<dbReference type="InterPro" id="IPR037045">
    <property type="entry name" value="S8pro/Inhibitor_I9_sf"/>
</dbReference>
<comment type="caution">
    <text evidence="2">The sequence shown here is derived from an EMBL/GenBank/DDBJ whole genome shotgun (WGS) entry which is preliminary data.</text>
</comment>
<dbReference type="GO" id="GO:0042144">
    <property type="term" value="P:vacuole fusion, non-autophagic"/>
    <property type="evidence" value="ECO:0007669"/>
    <property type="project" value="TreeGrafter"/>
</dbReference>
<evidence type="ECO:0000256" key="1">
    <source>
        <dbReference type="ARBA" id="ARBA00038069"/>
    </source>
</evidence>
<name>A0A1X2H0V2_SYNRA</name>
<dbReference type="PANTHER" id="PTHR28288">
    <property type="entry name" value="PROTEASE B INHIBITOR 2"/>
    <property type="match status" value="1"/>
</dbReference>
<protein>
    <recommendedName>
        <fullName evidence="4">Inhibitor I9 domain-containing protein</fullName>
    </recommendedName>
</protein>
<gene>
    <name evidence="2" type="ORF">BCR43DRAFT_499823</name>
</gene>
<dbReference type="PANTHER" id="PTHR28288:SF2">
    <property type="entry name" value="PROTEASE B INHIBITOR 2"/>
    <property type="match status" value="1"/>
</dbReference>